<comment type="caution">
    <text evidence="1">The sequence shown here is derived from an EMBL/GenBank/DDBJ whole genome shotgun (WGS) entry which is preliminary data.</text>
</comment>
<name>A0A5B7EST8_PORTR</name>
<proteinExistence type="predicted"/>
<organism evidence="1 2">
    <name type="scientific">Portunus trituberculatus</name>
    <name type="common">Swimming crab</name>
    <name type="synonym">Neptunus trituberculatus</name>
    <dbReference type="NCBI Taxonomy" id="210409"/>
    <lineage>
        <taxon>Eukaryota</taxon>
        <taxon>Metazoa</taxon>
        <taxon>Ecdysozoa</taxon>
        <taxon>Arthropoda</taxon>
        <taxon>Crustacea</taxon>
        <taxon>Multicrustacea</taxon>
        <taxon>Malacostraca</taxon>
        <taxon>Eumalacostraca</taxon>
        <taxon>Eucarida</taxon>
        <taxon>Decapoda</taxon>
        <taxon>Pleocyemata</taxon>
        <taxon>Brachyura</taxon>
        <taxon>Eubrachyura</taxon>
        <taxon>Portunoidea</taxon>
        <taxon>Portunidae</taxon>
        <taxon>Portuninae</taxon>
        <taxon>Portunus</taxon>
    </lineage>
</organism>
<dbReference type="EMBL" id="VSRR010003435">
    <property type="protein sequence ID" value="MPC36149.1"/>
    <property type="molecule type" value="Genomic_DNA"/>
</dbReference>
<dbReference type="AlphaFoldDB" id="A0A5B7EST8"/>
<evidence type="ECO:0000313" key="1">
    <source>
        <dbReference type="EMBL" id="MPC36149.1"/>
    </source>
</evidence>
<protein>
    <submittedName>
        <fullName evidence="1">Uncharacterized protein</fullName>
    </submittedName>
</protein>
<evidence type="ECO:0000313" key="2">
    <source>
        <dbReference type="Proteomes" id="UP000324222"/>
    </source>
</evidence>
<keyword evidence="2" id="KW-1185">Reference proteome</keyword>
<accession>A0A5B7EST8</accession>
<dbReference type="Proteomes" id="UP000324222">
    <property type="component" value="Unassembled WGS sequence"/>
</dbReference>
<gene>
    <name evidence="1" type="ORF">E2C01_029597</name>
</gene>
<sequence>MALSSNFGWRDQEMGKSLLLCYPVPLNNRVQYLSKQPMDFPPFKHATALVYSTPSLRKSLLILGHRSRQFNEQKK</sequence>
<reference evidence="1 2" key="1">
    <citation type="submission" date="2019-05" db="EMBL/GenBank/DDBJ databases">
        <title>Another draft genome of Portunus trituberculatus and its Hox gene families provides insights of decapod evolution.</title>
        <authorList>
            <person name="Jeong J.-H."/>
            <person name="Song I."/>
            <person name="Kim S."/>
            <person name="Choi T."/>
            <person name="Kim D."/>
            <person name="Ryu S."/>
            <person name="Kim W."/>
        </authorList>
    </citation>
    <scope>NUCLEOTIDE SEQUENCE [LARGE SCALE GENOMIC DNA]</scope>
    <source>
        <tissue evidence="1">Muscle</tissue>
    </source>
</reference>